<reference evidence="1" key="1">
    <citation type="submission" date="2019-03" db="EMBL/GenBank/DDBJ databases">
        <authorList>
            <person name="Mank J."/>
            <person name="Almeida P."/>
        </authorList>
    </citation>
    <scope>NUCLEOTIDE SEQUENCE</scope>
    <source>
        <strain evidence="1">78183</strain>
    </source>
</reference>
<protein>
    <submittedName>
        <fullName evidence="1">Uncharacterized protein</fullName>
    </submittedName>
</protein>
<dbReference type="AlphaFoldDB" id="A0A6N2MGT2"/>
<gene>
    <name evidence="1" type="ORF">SVIM_LOCUS368101</name>
</gene>
<accession>A0A6N2MGT2</accession>
<dbReference type="EMBL" id="CAADRP010001818">
    <property type="protein sequence ID" value="VFU53109.1"/>
    <property type="molecule type" value="Genomic_DNA"/>
</dbReference>
<evidence type="ECO:0000313" key="1">
    <source>
        <dbReference type="EMBL" id="VFU53109.1"/>
    </source>
</evidence>
<sequence length="88" mass="10391">MIFSLKFPIISWQADKIDAALPKCLHAMQDEDAIFQATEKKPECHGIWRDQHRWWNSPLRLVKWIQIRLLAGKKAIKMILPENLSNRI</sequence>
<proteinExistence type="predicted"/>
<name>A0A6N2MGT2_SALVM</name>
<organism evidence="1">
    <name type="scientific">Salix viminalis</name>
    <name type="common">Common osier</name>
    <name type="synonym">Basket willow</name>
    <dbReference type="NCBI Taxonomy" id="40686"/>
    <lineage>
        <taxon>Eukaryota</taxon>
        <taxon>Viridiplantae</taxon>
        <taxon>Streptophyta</taxon>
        <taxon>Embryophyta</taxon>
        <taxon>Tracheophyta</taxon>
        <taxon>Spermatophyta</taxon>
        <taxon>Magnoliopsida</taxon>
        <taxon>eudicotyledons</taxon>
        <taxon>Gunneridae</taxon>
        <taxon>Pentapetalae</taxon>
        <taxon>rosids</taxon>
        <taxon>fabids</taxon>
        <taxon>Malpighiales</taxon>
        <taxon>Salicaceae</taxon>
        <taxon>Saliceae</taxon>
        <taxon>Salix</taxon>
    </lineage>
</organism>